<dbReference type="PANTHER" id="PTHR37841:SF1">
    <property type="entry name" value="DUF3298 DOMAIN-CONTAINING PROTEIN"/>
    <property type="match status" value="1"/>
</dbReference>
<gene>
    <name evidence="1" type="ORF">CLV59_10485</name>
</gene>
<evidence type="ECO:0000313" key="2">
    <source>
        <dbReference type="Proteomes" id="UP000249819"/>
    </source>
</evidence>
<sequence>MTPLLFPVIVAHGQQITEAEYLGKFDGLFAPVKINSQPQFLHKSGLVLIDKIETQGYYGTVVGVKHNAYGAINNAGKVIAPFQFDEVHIQEENNENNPEKNYCFVITKLNGKYGAVDTLGNVLCPQEYDEIDRLNGHLMKVRKGDHWGWVDIKTGKLLQEPVYDEVDDSYVTAYVSIRKGGKVGLAKDDGTIFVPAEYKWFEYLGYDDYSYFGYQLGEKIGIMDGQGRKITPAIYTRIKRGPVPGTFAVMQNGKVGFTDGSGTTVVAPQYTEAHPYGDVMLVRKGKVGVLDKQLKEIIPPVYDEIQLYNGVGQFLTESVSFETKWAIMMTPAFLIARKGTLYNIFDVSGKKLLPEDYTKITPLNYRGQQLLIVHTLQGKHALLRMDGTVILASGADDIAEGYGSEYTYSDDAAGPDKDNFVAVVKGKRIGLYNIKSGKEILPARYTGISWQNSNLLTLRKDPDSSGVANAQGKIICKLSQYGFYTPVDTNRIVVINYPGNGSRETKLIDLAGNTLYVNSKWEFREMQYSKMLVPEKNRKYNISYNNGLLKVWGENRDNLFLDTNGKEVVFDEFLFVGDFCNGLALASRKGANGNELLGIINLKKEVVYPLTATDMHTMEGDLIQVDQDSLRGVIRQDGSVFIPVKYTSIDKFYDLPFYKVGMGNHYGVLDSLGHEIIPTVYNDITYNKSATLFEVQRDDKYGLLDRNGKTIIPVIYDEMETNGGYQEDIFPVLVKKDNKYIYLDEQGKALPFRSDKLKGYND</sequence>
<dbReference type="PANTHER" id="PTHR37841">
    <property type="entry name" value="GLR2918 PROTEIN"/>
    <property type="match status" value="1"/>
</dbReference>
<dbReference type="RefSeq" id="WP_170137733.1">
    <property type="nucleotide sequence ID" value="NZ_QLMA01000004.1"/>
</dbReference>
<dbReference type="InterPro" id="IPR032774">
    <property type="entry name" value="WG_beta_rep"/>
</dbReference>
<reference evidence="1 2" key="1">
    <citation type="submission" date="2018-06" db="EMBL/GenBank/DDBJ databases">
        <title>Genomic Encyclopedia of Archaeal and Bacterial Type Strains, Phase II (KMG-II): from individual species to whole genera.</title>
        <authorList>
            <person name="Goeker M."/>
        </authorList>
    </citation>
    <scope>NUCLEOTIDE SEQUENCE [LARGE SCALE GENOMIC DNA]</scope>
    <source>
        <strain evidence="1 2">DSM 29821</strain>
    </source>
</reference>
<accession>A0A327W0E7</accession>
<protein>
    <submittedName>
        <fullName evidence="1">WG repeat protein</fullName>
    </submittedName>
</protein>
<dbReference type="EMBL" id="QLMA01000004">
    <property type="protein sequence ID" value="RAJ81860.1"/>
    <property type="molecule type" value="Genomic_DNA"/>
</dbReference>
<organism evidence="1 2">
    <name type="scientific">Chitinophaga dinghuensis</name>
    <dbReference type="NCBI Taxonomy" id="1539050"/>
    <lineage>
        <taxon>Bacteria</taxon>
        <taxon>Pseudomonadati</taxon>
        <taxon>Bacteroidota</taxon>
        <taxon>Chitinophagia</taxon>
        <taxon>Chitinophagales</taxon>
        <taxon>Chitinophagaceae</taxon>
        <taxon>Chitinophaga</taxon>
    </lineage>
</organism>
<dbReference type="Proteomes" id="UP000249819">
    <property type="component" value="Unassembled WGS sequence"/>
</dbReference>
<keyword evidence="2" id="KW-1185">Reference proteome</keyword>
<evidence type="ECO:0000313" key="1">
    <source>
        <dbReference type="EMBL" id="RAJ81860.1"/>
    </source>
</evidence>
<dbReference type="AlphaFoldDB" id="A0A327W0E7"/>
<comment type="caution">
    <text evidence="1">The sequence shown here is derived from an EMBL/GenBank/DDBJ whole genome shotgun (WGS) entry which is preliminary data.</text>
</comment>
<dbReference type="Pfam" id="PF14903">
    <property type="entry name" value="WG_beta_rep"/>
    <property type="match status" value="3"/>
</dbReference>
<name>A0A327W0E7_9BACT</name>
<proteinExistence type="predicted"/>